<dbReference type="Gene3D" id="3.40.50.300">
    <property type="entry name" value="P-loop containing nucleotide triphosphate hydrolases"/>
    <property type="match status" value="1"/>
</dbReference>
<dbReference type="InterPro" id="IPR027417">
    <property type="entry name" value="P-loop_NTPase"/>
</dbReference>
<evidence type="ECO:0000313" key="4">
    <source>
        <dbReference type="Proteomes" id="UP001231915"/>
    </source>
</evidence>
<sequence length="447" mass="51519">MAASIFHGPPGSFKSASAVWFEVLPALRKGRLVVTNVEGILPLDEIERELDEEFPATAQLWRLSSQNEIGQMLWRNWYHWMPCGALILMDEVQDIYPTETTQFKPESCNYKHVSDYRETIHDEWYRYHMDTLDSYIPEDSSPGDVDDLGNDLFNEHGHIIYPRTLKEAYMRHRKYNWDIVCCTPDITSVHKYIRNVCQFAYAHKYFDGLQAIPYYNRRPRVHEHNPKLDGKVPKKDESKRWVKVPIQVHRLYKSTATKSVTAARGKNILLSPEFFFPFATFFGCIVYFIYHFSGSGPVEENPQTTQVHSEGAQANITTADNHDAVSVNNAQPDFLKPQNLPYEASHAFVTGAVQVVRDYKIMHDVALELKTKEFGNVSLTSLDLKLMGYNVQYFSPCRVLIWQGEFQYTAFCKPVDYNKNPIPKEHEDKPGLGFDLGLGEDEKEQGV</sequence>
<dbReference type="InterPro" id="IPR008900">
    <property type="entry name" value="Zot_N"/>
</dbReference>
<comment type="caution">
    <text evidence="3">The sequence shown here is derived from an EMBL/GenBank/DDBJ whole genome shotgun (WGS) entry which is preliminary data.</text>
</comment>
<gene>
    <name evidence="3" type="ORF">QNM18_10115</name>
</gene>
<feature type="domain" description="Zona occludens toxin N-terminal" evidence="2">
    <location>
        <begin position="4"/>
        <end position="257"/>
    </location>
</feature>
<evidence type="ECO:0000259" key="2">
    <source>
        <dbReference type="Pfam" id="PF05707"/>
    </source>
</evidence>
<name>A0ABT7EK54_9GAMM</name>
<protein>
    <submittedName>
        <fullName evidence="3">Zonular occludens toxin domain-containing protein</fullName>
    </submittedName>
</protein>
<reference evidence="3 4" key="1">
    <citation type="submission" date="2023-05" db="EMBL/GenBank/DDBJ databases">
        <title>Pseudoalteromonas ardens sp. nov., Pseudoalteromonas obscura sp. nov., and Pseudoalteromonas umbrosa sp. nov., isolated from the coral Montipora capitata.</title>
        <authorList>
            <person name="Thomas E.M."/>
            <person name="Smith E.M."/>
            <person name="Papke E."/>
            <person name="Shlafstein M.D."/>
            <person name="Oline D.K."/>
            <person name="Videau P."/>
            <person name="Saw J.H."/>
            <person name="Strangman W.K."/>
            <person name="Ushijima B."/>
        </authorList>
    </citation>
    <scope>NUCLEOTIDE SEQUENCE [LARGE SCALE GENOMIC DNA]</scope>
    <source>
        <strain evidence="3 4">P94</strain>
    </source>
</reference>
<evidence type="ECO:0000256" key="1">
    <source>
        <dbReference type="SAM" id="MobiDB-lite"/>
    </source>
</evidence>
<accession>A0ABT7EK54</accession>
<dbReference type="Proteomes" id="UP001231915">
    <property type="component" value="Unassembled WGS sequence"/>
</dbReference>
<feature type="compositionally biased region" description="Acidic residues" evidence="1">
    <location>
        <begin position="438"/>
        <end position="447"/>
    </location>
</feature>
<evidence type="ECO:0000313" key="3">
    <source>
        <dbReference type="EMBL" id="MDK2595398.1"/>
    </source>
</evidence>
<organism evidence="3 4">
    <name type="scientific">Pseudoalteromonas obscura</name>
    <dbReference type="NCBI Taxonomy" id="3048491"/>
    <lineage>
        <taxon>Bacteria</taxon>
        <taxon>Pseudomonadati</taxon>
        <taxon>Pseudomonadota</taxon>
        <taxon>Gammaproteobacteria</taxon>
        <taxon>Alteromonadales</taxon>
        <taxon>Pseudoalteromonadaceae</taxon>
        <taxon>Pseudoalteromonas</taxon>
    </lineage>
</organism>
<dbReference type="EMBL" id="JASJUT010000003">
    <property type="protein sequence ID" value="MDK2595398.1"/>
    <property type="molecule type" value="Genomic_DNA"/>
</dbReference>
<dbReference type="RefSeq" id="WP_284137108.1">
    <property type="nucleotide sequence ID" value="NZ_JASJUT010000003.1"/>
</dbReference>
<keyword evidence="4" id="KW-1185">Reference proteome</keyword>
<dbReference type="Pfam" id="PF05707">
    <property type="entry name" value="Zot"/>
    <property type="match status" value="1"/>
</dbReference>
<feature type="region of interest" description="Disordered" evidence="1">
    <location>
        <begin position="422"/>
        <end position="447"/>
    </location>
</feature>
<proteinExistence type="predicted"/>